<dbReference type="OrthoDB" id="8420953at2"/>
<dbReference type="Proteomes" id="UP000189818">
    <property type="component" value="Unassembled WGS sequence"/>
</dbReference>
<accession>A0A1T5F3B1</accession>
<keyword evidence="2" id="KW-1185">Reference proteome</keyword>
<evidence type="ECO:0000313" key="1">
    <source>
        <dbReference type="EMBL" id="SKB90609.1"/>
    </source>
</evidence>
<dbReference type="STRING" id="439228.SAMN06295920_10892"/>
<organism evidence="1 2">
    <name type="scientific">Rhizorhabdus histidinilytica</name>
    <dbReference type="NCBI Taxonomy" id="439228"/>
    <lineage>
        <taxon>Bacteria</taxon>
        <taxon>Pseudomonadati</taxon>
        <taxon>Pseudomonadota</taxon>
        <taxon>Alphaproteobacteria</taxon>
        <taxon>Sphingomonadales</taxon>
        <taxon>Sphingomonadaceae</taxon>
        <taxon>Rhizorhabdus</taxon>
    </lineage>
</organism>
<name>A0A1T5F3B1_9SPHN</name>
<gene>
    <name evidence="1" type="ORF">SAMN06295920_10892</name>
</gene>
<dbReference type="AlphaFoldDB" id="A0A1T5F3B1"/>
<dbReference type="Gene3D" id="3.10.450.50">
    <property type="match status" value="1"/>
</dbReference>
<dbReference type="RefSeq" id="WP_079649462.1">
    <property type="nucleotide sequence ID" value="NZ_FUYM01000008.1"/>
</dbReference>
<sequence length="144" mass="15656">MADYAKDEARIREIVEQMFEAISWSADKAPDFTAFAAAVRKDALLAPSARPLSPTDIETFVGRMRGQYESGAMKTFDERANKTIVKVFGNLAVAIGSYRAQIDGGPVGRGANGFLLVRNDGDWQIAAMGWDSEGEDKPLPAELV</sequence>
<proteinExistence type="predicted"/>
<protein>
    <submittedName>
        <fullName evidence="1">Uncharacterized protein</fullName>
    </submittedName>
</protein>
<dbReference type="SUPFAM" id="SSF54427">
    <property type="entry name" value="NTF2-like"/>
    <property type="match status" value="1"/>
</dbReference>
<evidence type="ECO:0000313" key="2">
    <source>
        <dbReference type="Proteomes" id="UP000189818"/>
    </source>
</evidence>
<dbReference type="InterPro" id="IPR032710">
    <property type="entry name" value="NTF2-like_dom_sf"/>
</dbReference>
<dbReference type="EMBL" id="FUYM01000008">
    <property type="protein sequence ID" value="SKB90609.1"/>
    <property type="molecule type" value="Genomic_DNA"/>
</dbReference>
<reference evidence="2" key="1">
    <citation type="submission" date="2017-02" db="EMBL/GenBank/DDBJ databases">
        <authorList>
            <person name="Varghese N."/>
            <person name="Submissions S."/>
        </authorList>
    </citation>
    <scope>NUCLEOTIDE SEQUENCE [LARGE SCALE GENOMIC DNA]</scope>
    <source>
        <strain evidence="2">UM2</strain>
    </source>
</reference>